<accession>A0A061BCX0</accession>
<evidence type="ECO:0000313" key="2">
    <source>
        <dbReference type="EMBL" id="CDR47801.1"/>
    </source>
</evidence>
<sequence length="293" mass="32347">MPLPPAEYLLTSPAQPGLFAFVTIAGQAAKLHRTSDGDYIECVLGEPFQVTFVDNRMTSPGHSYEVTLWTDGVYANRRVVRSNDPLFQTPLGDSSRVFLFNGQIESATTVRQLVFRAVKTLDDDGQCTDQNLAKEVGRIELCYIRVRNLQNIGWIEPSLRKLTRRVWAEEAKPAGSCSTEPGKVLAVGPQRYNGYDRIDPEDSPFFSLAVRYETREMLELLGVIRADKQEDDELVVLKWTTLDSTNALGGRGGAKAGKRKGKAAKEAKSVRFAAITVDSDDDADGSEDVIVLS</sequence>
<dbReference type="InterPro" id="IPR057678">
    <property type="entry name" value="DUF7918"/>
</dbReference>
<evidence type="ECO:0000259" key="1">
    <source>
        <dbReference type="Pfam" id="PF25534"/>
    </source>
</evidence>
<gene>
    <name evidence="2" type="ORF">RHTO0S_15e02124g</name>
</gene>
<dbReference type="Pfam" id="PF25534">
    <property type="entry name" value="DUF7918"/>
    <property type="match status" value="1"/>
</dbReference>
<dbReference type="EMBL" id="LK052950">
    <property type="protein sequence ID" value="CDR47801.1"/>
    <property type="molecule type" value="Genomic_DNA"/>
</dbReference>
<organism evidence="2">
    <name type="scientific">Rhodotorula toruloides</name>
    <name type="common">Yeast</name>
    <name type="synonym">Rhodosporidium toruloides</name>
    <dbReference type="NCBI Taxonomy" id="5286"/>
    <lineage>
        <taxon>Eukaryota</taxon>
        <taxon>Fungi</taxon>
        <taxon>Dikarya</taxon>
        <taxon>Basidiomycota</taxon>
        <taxon>Pucciniomycotina</taxon>
        <taxon>Microbotryomycetes</taxon>
        <taxon>Sporidiobolales</taxon>
        <taxon>Sporidiobolaceae</taxon>
        <taxon>Rhodotorula</taxon>
    </lineage>
</organism>
<proteinExistence type="predicted"/>
<feature type="domain" description="DUF7918" evidence="1">
    <location>
        <begin position="38"/>
        <end position="225"/>
    </location>
</feature>
<protein>
    <submittedName>
        <fullName evidence="2">RHTO0S15e02124g1_1</fullName>
    </submittedName>
</protein>
<reference evidence="2" key="1">
    <citation type="journal article" date="2014" name="Genome Announc.">
        <title>Draft genome sequence of Rhodosporidium toruloides CECT1137, an oleaginous yeast of biotechnological interest.</title>
        <authorList>
            <person name="Morin N."/>
            <person name="Calcas X."/>
            <person name="Devillers H."/>
            <person name="Durrens P."/>
            <person name="Sherman D.J."/>
            <person name="Nicaud J.-M."/>
            <person name="Neuveglise C."/>
        </authorList>
    </citation>
    <scope>NUCLEOTIDE SEQUENCE</scope>
    <source>
        <strain evidence="2">CECT1137</strain>
    </source>
</reference>
<dbReference type="AlphaFoldDB" id="A0A061BCX0"/>
<name>A0A061BCX0_RHOTO</name>